<name>A0A0L7R6U7_9HYME</name>
<keyword evidence="2" id="KW-1185">Reference proteome</keyword>
<accession>A0A0L7R6U7</accession>
<reference evidence="1 2" key="1">
    <citation type="submission" date="2015-07" db="EMBL/GenBank/DDBJ databases">
        <title>The genome of Habropoda laboriosa.</title>
        <authorList>
            <person name="Pan H."/>
            <person name="Kapheim K."/>
        </authorList>
    </citation>
    <scope>NUCLEOTIDE SEQUENCE [LARGE SCALE GENOMIC DNA]</scope>
    <source>
        <strain evidence="1">0110345459</strain>
    </source>
</reference>
<proteinExistence type="predicted"/>
<dbReference type="Proteomes" id="UP000053825">
    <property type="component" value="Unassembled WGS sequence"/>
</dbReference>
<evidence type="ECO:0000313" key="2">
    <source>
        <dbReference type="Proteomes" id="UP000053825"/>
    </source>
</evidence>
<gene>
    <name evidence="1" type="ORF">WH47_08942</name>
</gene>
<protein>
    <submittedName>
        <fullName evidence="1">Uncharacterized protein</fullName>
    </submittedName>
</protein>
<evidence type="ECO:0000313" key="1">
    <source>
        <dbReference type="EMBL" id="KOC66549.1"/>
    </source>
</evidence>
<organism evidence="1 2">
    <name type="scientific">Habropoda laboriosa</name>
    <dbReference type="NCBI Taxonomy" id="597456"/>
    <lineage>
        <taxon>Eukaryota</taxon>
        <taxon>Metazoa</taxon>
        <taxon>Ecdysozoa</taxon>
        <taxon>Arthropoda</taxon>
        <taxon>Hexapoda</taxon>
        <taxon>Insecta</taxon>
        <taxon>Pterygota</taxon>
        <taxon>Neoptera</taxon>
        <taxon>Endopterygota</taxon>
        <taxon>Hymenoptera</taxon>
        <taxon>Apocrita</taxon>
        <taxon>Aculeata</taxon>
        <taxon>Apoidea</taxon>
        <taxon>Anthophila</taxon>
        <taxon>Apidae</taxon>
        <taxon>Habropoda</taxon>
    </lineage>
</organism>
<sequence>MTCLKILLDLRYQLELGMGEEAGREKKKEEKTLIVASIEATRLQPLDEGEKILVGPDA</sequence>
<dbReference type="AlphaFoldDB" id="A0A0L7R6U7"/>
<dbReference type="EMBL" id="KQ414646">
    <property type="protein sequence ID" value="KOC66549.1"/>
    <property type="molecule type" value="Genomic_DNA"/>
</dbReference>